<dbReference type="EC" id="2.4.1.82" evidence="2"/>
<dbReference type="InterPro" id="IPR013785">
    <property type="entry name" value="Aldolase_TIM"/>
</dbReference>
<sequence>MNSRVSHVCTVQIIHIVCRHCMYHDRVPHTTCNYSSPGGTWVKEDVFARTCSDIWQVVRRRIKGSRGRDAADDVAHQKPLEGWKNGLWIYGLVDWSLQVGGLAAAAGSRHRRSLLLTRNQKWRQHMLLATTPFLKDGNLCINGKDALTGVLQNIVVTPLTDTAAFVGATSSQTSSRHVFKLWVIKDVRLLCLFRFKLWWMIPRTGSSASDIPLETQMLLLEAKQGPASHRSTYILFLPVLDDNFRISLQGNSSDELEFCVESGDPAMVTSQSLKAIFVNYGDNPFDLVKDSMMILEKQLGTFALRETKQMPGMLDWFGWCTWDAFYSDVDPQGIKEGLMSLSQGGTPAKFLLIDDGWQDTVNEFLEQGEPFIDGLQFDIKSTFNLKYIYAWHALHGYWGGLDPNAVGTKTYDPRLRYPILSPVYLANMRDIAMDSMGKYGVGVVDPDTMSQFYDDLHEYLASQDVDGVKVDAQNILETISEGLGGRVSLARQVQQALERSIAANFSDNGIICCMAQSTDSIYHLKQSAISRASDDFFPKEPATWAQHVAAVAFNSILLGELVVPDWDMFYSLHDAAEFHAVARAVGGCGVYVSDKPGQHDFKILQRLVLPDGSLLRAKYAGRPSRDCLFTDPVTDGKSLLKIWNLNKCTGVIGILNCQGSWPGPSTNKGDQTVPAPSSLDSLFLQNRWCLPMEGSLNVALKPLECDVFTVSPIKVYNEEIEFAAIGLMNMYNSGGALESVEGSAATATATATAADTSGSSKYTIHVKGRGAVCFGAYSDRKPISCSINMKDEDFNFNAQQNLLTITIPPTFNSSWNIAICH</sequence>
<evidence type="ECO:0000256" key="5">
    <source>
        <dbReference type="ARBA" id="ARBA00049426"/>
    </source>
</evidence>
<evidence type="ECO:0000256" key="1">
    <source>
        <dbReference type="ARBA" id="ARBA00007240"/>
    </source>
</evidence>
<keyword evidence="7" id="KW-1185">Reference proteome</keyword>
<comment type="function">
    <text evidence="4">Transglycosidase operating by a ping-pong reaction mechanism. Involved in the synthesis of raffinose, a major soluble carbohydrate in seeds, roots and tubers.</text>
</comment>
<protein>
    <recommendedName>
        <fullName evidence="2">galactinol--sucrose galactosyltransferase</fullName>
        <ecNumber evidence="2">2.4.1.82</ecNumber>
    </recommendedName>
</protein>
<comment type="caution">
    <text evidence="6">The sequence shown here is derived from an EMBL/GenBank/DDBJ whole genome shotgun (WGS) entry which is preliminary data.</text>
</comment>
<evidence type="ECO:0000313" key="6">
    <source>
        <dbReference type="EMBL" id="KAK8580740.1"/>
    </source>
</evidence>
<evidence type="ECO:0000256" key="2">
    <source>
        <dbReference type="ARBA" id="ARBA00012708"/>
    </source>
</evidence>
<gene>
    <name evidence="6" type="ORF">V6N12_070995</name>
</gene>
<name>A0ABR2FIN8_9ROSI</name>
<evidence type="ECO:0000256" key="4">
    <source>
        <dbReference type="ARBA" id="ARBA00025404"/>
    </source>
</evidence>
<organism evidence="6 7">
    <name type="scientific">Hibiscus sabdariffa</name>
    <name type="common">roselle</name>
    <dbReference type="NCBI Taxonomy" id="183260"/>
    <lineage>
        <taxon>Eukaryota</taxon>
        <taxon>Viridiplantae</taxon>
        <taxon>Streptophyta</taxon>
        <taxon>Embryophyta</taxon>
        <taxon>Tracheophyta</taxon>
        <taxon>Spermatophyta</taxon>
        <taxon>Magnoliopsida</taxon>
        <taxon>eudicotyledons</taxon>
        <taxon>Gunneridae</taxon>
        <taxon>Pentapetalae</taxon>
        <taxon>rosids</taxon>
        <taxon>malvids</taxon>
        <taxon>Malvales</taxon>
        <taxon>Malvaceae</taxon>
        <taxon>Malvoideae</taxon>
        <taxon>Hibiscus</taxon>
    </lineage>
</organism>
<accession>A0ABR2FIN8</accession>
<keyword evidence="3" id="KW-0119">Carbohydrate metabolism</keyword>
<evidence type="ECO:0000256" key="3">
    <source>
        <dbReference type="ARBA" id="ARBA00023277"/>
    </source>
</evidence>
<dbReference type="PANTHER" id="PTHR31268:SF26">
    <property type="entry name" value="GALACTINOL--SUCROSE GALACTOSYLTRANSFERASE"/>
    <property type="match status" value="1"/>
</dbReference>
<dbReference type="Pfam" id="PF05691">
    <property type="entry name" value="Raffinose_syn"/>
    <property type="match status" value="3"/>
</dbReference>
<comment type="similarity">
    <text evidence="1">Belongs to the glycosyl hydrolases 36 family.</text>
</comment>
<evidence type="ECO:0000313" key="7">
    <source>
        <dbReference type="Proteomes" id="UP001472677"/>
    </source>
</evidence>
<dbReference type="Proteomes" id="UP001472677">
    <property type="component" value="Unassembled WGS sequence"/>
</dbReference>
<dbReference type="InterPro" id="IPR008811">
    <property type="entry name" value="Glycosyl_hydrolases_36"/>
</dbReference>
<dbReference type="PANTHER" id="PTHR31268">
    <property type="match status" value="1"/>
</dbReference>
<dbReference type="Gene3D" id="3.20.20.70">
    <property type="entry name" value="Aldolase class I"/>
    <property type="match status" value="1"/>
</dbReference>
<comment type="catalytic activity">
    <reaction evidence="5">
        <text>alpha-D-galactosyl-(1-&gt;3)-1D-myo-inositol + sucrose = raffinose + myo-inositol</text>
        <dbReference type="Rhea" id="RHEA:20161"/>
        <dbReference type="ChEBI" id="CHEBI:16634"/>
        <dbReference type="ChEBI" id="CHEBI:17268"/>
        <dbReference type="ChEBI" id="CHEBI:17505"/>
        <dbReference type="ChEBI" id="CHEBI:17992"/>
        <dbReference type="EC" id="2.4.1.82"/>
    </reaction>
</comment>
<dbReference type="SUPFAM" id="SSF51445">
    <property type="entry name" value="(Trans)glycosidases"/>
    <property type="match status" value="1"/>
</dbReference>
<proteinExistence type="inferred from homology"/>
<reference evidence="6 7" key="1">
    <citation type="journal article" date="2024" name="G3 (Bethesda)">
        <title>Genome assembly of Hibiscus sabdariffa L. provides insights into metabolisms of medicinal natural products.</title>
        <authorList>
            <person name="Kim T."/>
        </authorList>
    </citation>
    <scope>NUCLEOTIDE SEQUENCE [LARGE SCALE GENOMIC DNA]</scope>
    <source>
        <strain evidence="6">TK-2024</strain>
        <tissue evidence="6">Old leaves</tissue>
    </source>
</reference>
<dbReference type="InterPro" id="IPR017853">
    <property type="entry name" value="GH"/>
</dbReference>
<dbReference type="EMBL" id="JBBPBM010000006">
    <property type="protein sequence ID" value="KAK8580740.1"/>
    <property type="molecule type" value="Genomic_DNA"/>
</dbReference>